<dbReference type="GO" id="GO:0005524">
    <property type="term" value="F:ATP binding"/>
    <property type="evidence" value="ECO:0007669"/>
    <property type="project" value="UniProtKB-KW"/>
</dbReference>
<dbReference type="InterPro" id="IPR015865">
    <property type="entry name" value="Riboflavin_kinase_bac/euk"/>
</dbReference>
<keyword evidence="9 14" id="KW-0274">FAD</keyword>
<dbReference type="SMART" id="SM00904">
    <property type="entry name" value="Flavokinase"/>
    <property type="match status" value="1"/>
</dbReference>
<dbReference type="InterPro" id="IPR002606">
    <property type="entry name" value="Riboflavin_kinase_bac"/>
</dbReference>
<evidence type="ECO:0000256" key="11">
    <source>
        <dbReference type="ARBA" id="ARBA00023268"/>
    </source>
</evidence>
<keyword evidence="17" id="KW-1185">Reference proteome</keyword>
<gene>
    <name evidence="16" type="ORF">J2Z71_001030</name>
</gene>
<evidence type="ECO:0000256" key="1">
    <source>
        <dbReference type="ARBA" id="ARBA00004726"/>
    </source>
</evidence>
<keyword evidence="8 14" id="KW-0418">Kinase</keyword>
<dbReference type="GO" id="GO:0008531">
    <property type="term" value="F:riboflavin kinase activity"/>
    <property type="evidence" value="ECO:0007669"/>
    <property type="project" value="UniProtKB-EC"/>
</dbReference>
<organism evidence="16 17">
    <name type="scientific">Peptoniphilus stercorisuis</name>
    <dbReference type="NCBI Taxonomy" id="1436965"/>
    <lineage>
        <taxon>Bacteria</taxon>
        <taxon>Bacillati</taxon>
        <taxon>Bacillota</taxon>
        <taxon>Tissierellia</taxon>
        <taxon>Tissierellales</taxon>
        <taxon>Peptoniphilaceae</taxon>
        <taxon>Peptoniphilus</taxon>
    </lineage>
</organism>
<dbReference type="EC" id="2.7.1.26" evidence="14"/>
<protein>
    <recommendedName>
        <fullName evidence="14">Riboflavin biosynthesis protein</fullName>
    </recommendedName>
    <domain>
        <recommendedName>
            <fullName evidence="14">Riboflavin kinase</fullName>
            <ecNumber evidence="14">2.7.1.26</ecNumber>
        </recommendedName>
        <alternativeName>
            <fullName evidence="14">Flavokinase</fullName>
        </alternativeName>
    </domain>
    <domain>
        <recommendedName>
            <fullName evidence="14">FMN adenylyltransferase</fullName>
            <ecNumber evidence="14">2.7.7.2</ecNumber>
        </recommendedName>
        <alternativeName>
            <fullName evidence="14">FAD pyrophosphorylase</fullName>
        </alternativeName>
        <alternativeName>
            <fullName evidence="14">FAD synthase</fullName>
        </alternativeName>
    </domain>
</protein>
<dbReference type="SUPFAM" id="SSF52374">
    <property type="entry name" value="Nucleotidylyl transferase"/>
    <property type="match status" value="1"/>
</dbReference>
<keyword evidence="11" id="KW-0511">Multifunctional enzyme</keyword>
<reference evidence="16 17" key="1">
    <citation type="submission" date="2021-03" db="EMBL/GenBank/DDBJ databases">
        <title>Genomic Encyclopedia of Type Strains, Phase IV (KMG-IV): sequencing the most valuable type-strain genomes for metagenomic binning, comparative biology and taxonomic classification.</title>
        <authorList>
            <person name="Goeker M."/>
        </authorList>
    </citation>
    <scope>NUCLEOTIDE SEQUENCE [LARGE SCALE GENOMIC DNA]</scope>
    <source>
        <strain evidence="16 17">DSM 27563</strain>
    </source>
</reference>
<feature type="domain" description="Riboflavin kinase" evidence="15">
    <location>
        <begin position="181"/>
        <end position="303"/>
    </location>
</feature>
<dbReference type="Gene3D" id="2.40.30.30">
    <property type="entry name" value="Riboflavin kinase-like"/>
    <property type="match status" value="1"/>
</dbReference>
<dbReference type="EC" id="2.7.7.2" evidence="14"/>
<evidence type="ECO:0000256" key="8">
    <source>
        <dbReference type="ARBA" id="ARBA00022777"/>
    </source>
</evidence>
<keyword evidence="7 14" id="KW-0547">Nucleotide-binding</keyword>
<evidence type="ECO:0000256" key="10">
    <source>
        <dbReference type="ARBA" id="ARBA00022840"/>
    </source>
</evidence>
<evidence type="ECO:0000256" key="6">
    <source>
        <dbReference type="ARBA" id="ARBA00022695"/>
    </source>
</evidence>
<dbReference type="InterPro" id="IPR023465">
    <property type="entry name" value="Riboflavin_kinase_dom_sf"/>
</dbReference>
<accession>A0ABS4KCI4</accession>
<dbReference type="SUPFAM" id="SSF82114">
    <property type="entry name" value="Riboflavin kinase-like"/>
    <property type="match status" value="1"/>
</dbReference>
<dbReference type="InterPro" id="IPR014729">
    <property type="entry name" value="Rossmann-like_a/b/a_fold"/>
</dbReference>
<dbReference type="Pfam" id="PF06574">
    <property type="entry name" value="FAD_syn"/>
    <property type="match status" value="1"/>
</dbReference>
<dbReference type="Gene3D" id="3.40.50.620">
    <property type="entry name" value="HUPs"/>
    <property type="match status" value="1"/>
</dbReference>
<comment type="catalytic activity">
    <reaction evidence="13 14">
        <text>FMN + ATP + H(+) = FAD + diphosphate</text>
        <dbReference type="Rhea" id="RHEA:17237"/>
        <dbReference type="ChEBI" id="CHEBI:15378"/>
        <dbReference type="ChEBI" id="CHEBI:30616"/>
        <dbReference type="ChEBI" id="CHEBI:33019"/>
        <dbReference type="ChEBI" id="CHEBI:57692"/>
        <dbReference type="ChEBI" id="CHEBI:58210"/>
        <dbReference type="EC" id="2.7.7.2"/>
    </reaction>
</comment>
<evidence type="ECO:0000313" key="17">
    <source>
        <dbReference type="Proteomes" id="UP001519306"/>
    </source>
</evidence>
<evidence type="ECO:0000256" key="12">
    <source>
        <dbReference type="ARBA" id="ARBA00047880"/>
    </source>
</evidence>
<dbReference type="NCBIfam" id="NF004162">
    <property type="entry name" value="PRK05627.1-5"/>
    <property type="match status" value="1"/>
</dbReference>
<evidence type="ECO:0000256" key="5">
    <source>
        <dbReference type="ARBA" id="ARBA00022679"/>
    </source>
</evidence>
<evidence type="ECO:0000256" key="3">
    <source>
        <dbReference type="ARBA" id="ARBA00022630"/>
    </source>
</evidence>
<comment type="pathway">
    <text evidence="2 14">Cofactor biosynthesis; FMN biosynthesis; FMN from riboflavin (ATP route): step 1/1.</text>
</comment>
<comment type="similarity">
    <text evidence="14">Belongs to the ribF family.</text>
</comment>
<dbReference type="PIRSF" id="PIRSF004491">
    <property type="entry name" value="FAD_Synth"/>
    <property type="match status" value="1"/>
</dbReference>
<keyword evidence="3 14" id="KW-0285">Flavoprotein</keyword>
<evidence type="ECO:0000259" key="15">
    <source>
        <dbReference type="SMART" id="SM00904"/>
    </source>
</evidence>
<keyword evidence="4 14" id="KW-0288">FMN</keyword>
<comment type="caution">
    <text evidence="16">The sequence shown here is derived from an EMBL/GenBank/DDBJ whole genome shotgun (WGS) entry which is preliminary data.</text>
</comment>
<evidence type="ECO:0000256" key="4">
    <source>
        <dbReference type="ARBA" id="ARBA00022643"/>
    </source>
</evidence>
<dbReference type="InterPro" id="IPR015864">
    <property type="entry name" value="FAD_synthase"/>
</dbReference>
<keyword evidence="10 14" id="KW-0067">ATP-binding</keyword>
<dbReference type="InterPro" id="IPR023468">
    <property type="entry name" value="Riboflavin_kinase"/>
</dbReference>
<evidence type="ECO:0000256" key="7">
    <source>
        <dbReference type="ARBA" id="ARBA00022741"/>
    </source>
</evidence>
<proteinExistence type="inferred from homology"/>
<name>A0ABS4KCI4_9FIRM</name>
<dbReference type="PANTHER" id="PTHR22749:SF6">
    <property type="entry name" value="RIBOFLAVIN KINASE"/>
    <property type="match status" value="1"/>
</dbReference>
<sequence length="303" mass="34759">MEIIKIDKDYIANDKSVIALGNFDGVHLGHRELLKTLVSKAKELNMKSSILIFKEHTKNFIYKEKQFLLTSNEEKYRIFEEIGIDIVYEIIFNEDIMTMTPEYFAEDFLFNNLKINSVIVGFDYTFGYKASGNIEILKELCEKNNIDLNIIKPVEIEGDLLSSTYIRNLIKSGQVDKANKLLGHCYTIDGYVIHGKQLGNKMGYPTANIEPDVKYVIPMYGVYDSDIIIDGKVYKAATNIGKNPTIENEGLRVEAHILNFSESIYGKKVALRLIKFLRPEIKFDTVDELFKQIAKDVKDVENR</sequence>
<dbReference type="GO" id="GO:0003919">
    <property type="term" value="F:FMN adenylyltransferase activity"/>
    <property type="evidence" value="ECO:0007669"/>
    <property type="project" value="UniProtKB-EC"/>
</dbReference>
<keyword evidence="6 14" id="KW-0548">Nucleotidyltransferase</keyword>
<keyword evidence="5 14" id="KW-0808">Transferase</keyword>
<dbReference type="Pfam" id="PF01687">
    <property type="entry name" value="Flavokinase"/>
    <property type="match status" value="1"/>
</dbReference>
<comment type="pathway">
    <text evidence="1 14">Cofactor biosynthesis; FAD biosynthesis; FAD from FMN: step 1/1.</text>
</comment>
<evidence type="ECO:0000256" key="9">
    <source>
        <dbReference type="ARBA" id="ARBA00022827"/>
    </source>
</evidence>
<dbReference type="Proteomes" id="UP001519306">
    <property type="component" value="Unassembled WGS sequence"/>
</dbReference>
<dbReference type="RefSeq" id="WP_210060789.1">
    <property type="nucleotide sequence ID" value="NZ_JAGGLJ010000008.1"/>
</dbReference>
<evidence type="ECO:0000256" key="13">
    <source>
        <dbReference type="ARBA" id="ARBA00049494"/>
    </source>
</evidence>
<evidence type="ECO:0000256" key="2">
    <source>
        <dbReference type="ARBA" id="ARBA00005201"/>
    </source>
</evidence>
<dbReference type="NCBIfam" id="TIGR00083">
    <property type="entry name" value="ribF"/>
    <property type="match status" value="1"/>
</dbReference>
<dbReference type="CDD" id="cd02064">
    <property type="entry name" value="FAD_synthetase_N"/>
    <property type="match status" value="1"/>
</dbReference>
<comment type="catalytic activity">
    <reaction evidence="12 14">
        <text>riboflavin + ATP = FMN + ADP + H(+)</text>
        <dbReference type="Rhea" id="RHEA:14357"/>
        <dbReference type="ChEBI" id="CHEBI:15378"/>
        <dbReference type="ChEBI" id="CHEBI:30616"/>
        <dbReference type="ChEBI" id="CHEBI:57986"/>
        <dbReference type="ChEBI" id="CHEBI:58210"/>
        <dbReference type="ChEBI" id="CHEBI:456216"/>
        <dbReference type="EC" id="2.7.1.26"/>
    </reaction>
</comment>
<dbReference type="PANTHER" id="PTHR22749">
    <property type="entry name" value="RIBOFLAVIN KINASE/FMN ADENYLYLTRANSFERASE"/>
    <property type="match status" value="1"/>
</dbReference>
<dbReference type="EMBL" id="JAGGLJ010000008">
    <property type="protein sequence ID" value="MBP2025497.1"/>
    <property type="molecule type" value="Genomic_DNA"/>
</dbReference>
<evidence type="ECO:0000313" key="16">
    <source>
        <dbReference type="EMBL" id="MBP2025497.1"/>
    </source>
</evidence>
<evidence type="ECO:0000256" key="14">
    <source>
        <dbReference type="PIRNR" id="PIRNR004491"/>
    </source>
</evidence>